<organism evidence="5 6">
    <name type="scientific">Amphibacillus indicireducens</name>
    <dbReference type="NCBI Taxonomy" id="1076330"/>
    <lineage>
        <taxon>Bacteria</taxon>
        <taxon>Bacillati</taxon>
        <taxon>Bacillota</taxon>
        <taxon>Bacilli</taxon>
        <taxon>Bacillales</taxon>
        <taxon>Bacillaceae</taxon>
        <taxon>Amphibacillus</taxon>
    </lineage>
</organism>
<keyword evidence="6" id="KW-1185">Reference proteome</keyword>
<evidence type="ECO:0000256" key="3">
    <source>
        <dbReference type="ARBA" id="ARBA00023163"/>
    </source>
</evidence>
<sequence length="289" mass="33658">MNRAYGFQLQGQHQEQSVGLYAIGHEQQTNLNYRWDGNSRSERHCFVFQYTLKGAGAIQIADKTYHLKQNQAFWIEVPSDHCYYLPKNSTHWEFIYLTLFGDTVKQLYDSLTEAHGHILNYAEQAPVIQMIYAILTQIEHNQLNNSFQASGLAYQFLMALSESLSDQSNIQQALPKSIEDVMTYINDNYYEDISLDDCVKKSNLSKYYFTRQFKKHIKMTPIEYLTTIRIQNAIELLLNDTKSIKEIAPLVGYQNGNYFAKVFKKQTGKSPNAYRQERSSIPVNHWFIN</sequence>
<keyword evidence="1" id="KW-0805">Transcription regulation</keyword>
<evidence type="ECO:0000259" key="4">
    <source>
        <dbReference type="PROSITE" id="PS01124"/>
    </source>
</evidence>
<dbReference type="EMBL" id="BAABDL010000061">
    <property type="protein sequence ID" value="GAA4067069.1"/>
    <property type="molecule type" value="Genomic_DNA"/>
</dbReference>
<evidence type="ECO:0000313" key="5">
    <source>
        <dbReference type="EMBL" id="GAA4067069.1"/>
    </source>
</evidence>
<gene>
    <name evidence="5" type="ORF">GCM10022410_11710</name>
</gene>
<evidence type="ECO:0000256" key="1">
    <source>
        <dbReference type="ARBA" id="ARBA00023015"/>
    </source>
</evidence>
<accession>A0ABP7VHH5</accession>
<dbReference type="PANTHER" id="PTHR43280:SF28">
    <property type="entry name" value="HTH-TYPE TRANSCRIPTIONAL ACTIVATOR RHAS"/>
    <property type="match status" value="1"/>
</dbReference>
<dbReference type="Gene3D" id="1.10.10.60">
    <property type="entry name" value="Homeodomain-like"/>
    <property type="match status" value="2"/>
</dbReference>
<protein>
    <submittedName>
        <fullName evidence="5">AraC family transcriptional regulator</fullName>
    </submittedName>
</protein>
<keyword evidence="2" id="KW-0238">DNA-binding</keyword>
<reference evidence="6" key="1">
    <citation type="journal article" date="2019" name="Int. J. Syst. Evol. Microbiol.">
        <title>The Global Catalogue of Microorganisms (GCM) 10K type strain sequencing project: providing services to taxonomists for standard genome sequencing and annotation.</title>
        <authorList>
            <consortium name="The Broad Institute Genomics Platform"/>
            <consortium name="The Broad Institute Genome Sequencing Center for Infectious Disease"/>
            <person name="Wu L."/>
            <person name="Ma J."/>
        </authorList>
    </citation>
    <scope>NUCLEOTIDE SEQUENCE [LARGE SCALE GENOMIC DNA]</scope>
    <source>
        <strain evidence="6">JCM 17250</strain>
    </source>
</reference>
<dbReference type="Pfam" id="PF02311">
    <property type="entry name" value="AraC_binding"/>
    <property type="match status" value="1"/>
</dbReference>
<dbReference type="InterPro" id="IPR003313">
    <property type="entry name" value="AraC-bd"/>
</dbReference>
<dbReference type="InterPro" id="IPR020449">
    <property type="entry name" value="Tscrpt_reg_AraC-type_HTH"/>
</dbReference>
<keyword evidence="3" id="KW-0804">Transcription</keyword>
<comment type="caution">
    <text evidence="5">The sequence shown here is derived from an EMBL/GenBank/DDBJ whole genome shotgun (WGS) entry which is preliminary data.</text>
</comment>
<name>A0ABP7VHH5_9BACI</name>
<dbReference type="Proteomes" id="UP001501734">
    <property type="component" value="Unassembled WGS sequence"/>
</dbReference>
<evidence type="ECO:0000313" key="6">
    <source>
        <dbReference type="Proteomes" id="UP001501734"/>
    </source>
</evidence>
<dbReference type="InterPro" id="IPR018060">
    <property type="entry name" value="HTH_AraC"/>
</dbReference>
<feature type="domain" description="HTH araC/xylS-type" evidence="4">
    <location>
        <begin position="179"/>
        <end position="277"/>
    </location>
</feature>
<dbReference type="SUPFAM" id="SSF51215">
    <property type="entry name" value="Regulatory protein AraC"/>
    <property type="match status" value="1"/>
</dbReference>
<evidence type="ECO:0000256" key="2">
    <source>
        <dbReference type="ARBA" id="ARBA00023125"/>
    </source>
</evidence>
<dbReference type="PRINTS" id="PR00032">
    <property type="entry name" value="HTHARAC"/>
</dbReference>
<dbReference type="InterPro" id="IPR009057">
    <property type="entry name" value="Homeodomain-like_sf"/>
</dbReference>
<dbReference type="PROSITE" id="PS01124">
    <property type="entry name" value="HTH_ARAC_FAMILY_2"/>
    <property type="match status" value="1"/>
</dbReference>
<dbReference type="SUPFAM" id="SSF46689">
    <property type="entry name" value="Homeodomain-like"/>
    <property type="match status" value="2"/>
</dbReference>
<dbReference type="InterPro" id="IPR037923">
    <property type="entry name" value="HTH-like"/>
</dbReference>
<proteinExistence type="predicted"/>
<dbReference type="PANTHER" id="PTHR43280">
    <property type="entry name" value="ARAC-FAMILY TRANSCRIPTIONAL REGULATOR"/>
    <property type="match status" value="1"/>
</dbReference>
<dbReference type="Pfam" id="PF12833">
    <property type="entry name" value="HTH_18"/>
    <property type="match status" value="1"/>
</dbReference>
<dbReference type="SMART" id="SM00342">
    <property type="entry name" value="HTH_ARAC"/>
    <property type="match status" value="1"/>
</dbReference>
<dbReference type="RefSeq" id="WP_344911276.1">
    <property type="nucleotide sequence ID" value="NZ_BAABDL010000061.1"/>
</dbReference>